<dbReference type="SUPFAM" id="SSF49899">
    <property type="entry name" value="Concanavalin A-like lectins/glucanases"/>
    <property type="match status" value="1"/>
</dbReference>
<name>A0A1G1L1F4_9BACT</name>
<dbReference type="InterPro" id="IPR013783">
    <property type="entry name" value="Ig-like_fold"/>
</dbReference>
<dbReference type="SUPFAM" id="SSF51126">
    <property type="entry name" value="Pectin lyase-like"/>
    <property type="match status" value="1"/>
</dbReference>
<dbReference type="Pfam" id="PF22352">
    <property type="entry name" value="K319L-like_PKD"/>
    <property type="match status" value="1"/>
</dbReference>
<protein>
    <recommendedName>
        <fullName evidence="5">LamG-like jellyroll fold domain-containing protein</fullName>
    </recommendedName>
</protein>
<feature type="compositionally biased region" description="Polar residues" evidence="3">
    <location>
        <begin position="141"/>
        <end position="151"/>
    </location>
</feature>
<reference evidence="6 7" key="1">
    <citation type="journal article" date="2016" name="Nat. Commun.">
        <title>Thousands of microbial genomes shed light on interconnected biogeochemical processes in an aquifer system.</title>
        <authorList>
            <person name="Anantharaman K."/>
            <person name="Brown C.T."/>
            <person name="Hug L.A."/>
            <person name="Sharon I."/>
            <person name="Castelle C.J."/>
            <person name="Probst A.J."/>
            <person name="Thomas B.C."/>
            <person name="Singh A."/>
            <person name="Wilkins M.J."/>
            <person name="Karaoz U."/>
            <person name="Brodie E.L."/>
            <person name="Williams K.H."/>
            <person name="Hubbard S.S."/>
            <person name="Banfield J.F."/>
        </authorList>
    </citation>
    <scope>NUCLEOTIDE SEQUENCE [LARGE SCALE GENOMIC DNA]</scope>
</reference>
<keyword evidence="1 4" id="KW-0732">Signal</keyword>
<dbReference type="PANTHER" id="PTHR47635">
    <property type="entry name" value="CUB DOMAIN-CONTAINING PROTEIN"/>
    <property type="match status" value="1"/>
</dbReference>
<dbReference type="Proteomes" id="UP000178187">
    <property type="component" value="Unassembled WGS sequence"/>
</dbReference>
<evidence type="ECO:0000256" key="1">
    <source>
        <dbReference type="ARBA" id="ARBA00022729"/>
    </source>
</evidence>
<accession>A0A1G1L1F4</accession>
<evidence type="ECO:0000313" key="7">
    <source>
        <dbReference type="Proteomes" id="UP000178187"/>
    </source>
</evidence>
<dbReference type="EMBL" id="MHFR01000031">
    <property type="protein sequence ID" value="OGW98709.1"/>
    <property type="molecule type" value="Genomic_DNA"/>
</dbReference>
<gene>
    <name evidence="6" type="ORF">A3G33_05400</name>
</gene>
<dbReference type="PANTHER" id="PTHR47635:SF2">
    <property type="entry name" value="LAMG-LIKE JELLYROLL FOLD DOMAIN-CONTAINING PROTEIN"/>
    <property type="match status" value="1"/>
</dbReference>
<evidence type="ECO:0000259" key="5">
    <source>
        <dbReference type="SMART" id="SM00560"/>
    </source>
</evidence>
<evidence type="ECO:0000256" key="4">
    <source>
        <dbReference type="SAM" id="SignalP"/>
    </source>
</evidence>
<dbReference type="AlphaFoldDB" id="A0A1G1L1F4"/>
<feature type="region of interest" description="Disordered" evidence="3">
    <location>
        <begin position="124"/>
        <end position="169"/>
    </location>
</feature>
<dbReference type="InterPro" id="IPR035986">
    <property type="entry name" value="PKD_dom_sf"/>
</dbReference>
<dbReference type="Gene3D" id="2.60.40.10">
    <property type="entry name" value="Immunoglobulins"/>
    <property type="match status" value="1"/>
</dbReference>
<dbReference type="CDD" id="cd00146">
    <property type="entry name" value="PKD"/>
    <property type="match status" value="1"/>
</dbReference>
<dbReference type="InterPro" id="IPR013320">
    <property type="entry name" value="ConA-like_dom_sf"/>
</dbReference>
<evidence type="ECO:0000313" key="6">
    <source>
        <dbReference type="EMBL" id="OGW98709.1"/>
    </source>
</evidence>
<evidence type="ECO:0000256" key="2">
    <source>
        <dbReference type="ARBA" id="ARBA00023157"/>
    </source>
</evidence>
<keyword evidence="2" id="KW-1015">Disulfide bond</keyword>
<proteinExistence type="predicted"/>
<dbReference type="SUPFAM" id="SSF49299">
    <property type="entry name" value="PKD domain"/>
    <property type="match status" value="1"/>
</dbReference>
<feature type="domain" description="LamG-like jellyroll fold" evidence="5">
    <location>
        <begin position="764"/>
        <end position="900"/>
    </location>
</feature>
<sequence>MNPNGCLIVFRILILSLPLFYPFTALARDAPTVQIEETQLVVIQDGNVYEVPMSEGFGFSDSAPNVKLFWVKASKTTGTKFSKEVSSTLENPSGTSQIINVPKPPVPYVTVLDDSVSENIPSIAVDNQNISDEKPKEDADQNAQPGEQDSGTSEDSDPSPPPDSDVPVIIVPPIVTNQNPVSSAGADIVVTDVNEDGFENVVLNGNGSSDSDGSVTVYDWRKNGTSIGTGQSETVNLSVGTHEIELVVTDNDSATDSDSVTVSVLANSGTPTVFSVNYRSIGTSAATYSVGTVSAESDSDVINGNGTAWLSGNWGRGDKININGNDYFIDSILSDTQLTLQADFEETSVGTLPYSISRSFHTVNAWEAAVDGDLIADNRSEVGVLYKDGVFDEHVIIDGSTTDATHTITLTAAEDNKHLGAAGAGIIFEPTDTVPHSVDPERREHAFQIDDDYVTVEWVEVRNWAGWSVLDLNASPEAFRVNGNHFVLRNAIVHDQTASTHADGVYINLDNLTATIENSLFYNIERSAVHLEANRAGVPQDIQNTTVSVKNTTIFGCHQNGASFYGNIGFSAGPSVGNYVNTVMVLENVISMDAMTPAGQGDFSESGGSFTSSRNNLSSDLTAPGTDSLTNILSIDVFNEPAVYDLTLKNASPSIDSGADLSASGISHDLAGEVRPVDGDADSFFQYDIGAYEWRGAVVNMHFNDNPNDGVLDSSSHHNDGACAAGTTCPASANNREGSTNSAYTFDGDDYITLANDPSFDFQNAITMAAWVKPTGSAWRTIVSRGWQSLYFVISGTAYNGGYRIGVQLRGVSGFASVWYPDVAIMNDVWTHIAVTYDGSDVIVYKDGVVAATQAGNGLLDLLNEPIFIGKNMPMDPVGGEYFNGTMDEVKIYERSLTQDEIQALSQESD</sequence>
<dbReference type="InterPro" id="IPR011050">
    <property type="entry name" value="Pectin_lyase_fold/virulence"/>
</dbReference>
<dbReference type="InterPro" id="IPR006558">
    <property type="entry name" value="LamG-like"/>
</dbReference>
<feature type="signal peptide" evidence="4">
    <location>
        <begin position="1"/>
        <end position="27"/>
    </location>
</feature>
<evidence type="ECO:0000256" key="3">
    <source>
        <dbReference type="SAM" id="MobiDB-lite"/>
    </source>
</evidence>
<feature type="chain" id="PRO_5009576650" description="LamG-like jellyroll fold domain-containing protein" evidence="4">
    <location>
        <begin position="28"/>
        <end position="910"/>
    </location>
</feature>
<dbReference type="SMART" id="SM00560">
    <property type="entry name" value="LamGL"/>
    <property type="match status" value="1"/>
</dbReference>
<dbReference type="Gene3D" id="2.60.120.200">
    <property type="match status" value="1"/>
</dbReference>
<organism evidence="6 7">
    <name type="scientific">Candidatus Danuiimicrobium aquiferis</name>
    <dbReference type="NCBI Taxonomy" id="1801832"/>
    <lineage>
        <taxon>Bacteria</taxon>
        <taxon>Pseudomonadati</taxon>
        <taxon>Candidatus Omnitrophota</taxon>
        <taxon>Candidatus Danuiimicrobium</taxon>
    </lineage>
</organism>
<dbReference type="Pfam" id="PF13385">
    <property type="entry name" value="Laminin_G_3"/>
    <property type="match status" value="1"/>
</dbReference>
<comment type="caution">
    <text evidence="6">The sequence shown here is derived from an EMBL/GenBank/DDBJ whole genome shotgun (WGS) entry which is preliminary data.</text>
</comment>